<accession>A0AAV3XB04</accession>
<dbReference type="CDD" id="cd06257">
    <property type="entry name" value="DnaJ"/>
    <property type="match status" value="1"/>
</dbReference>
<dbReference type="SUPFAM" id="SSF46565">
    <property type="entry name" value="Chaperone J-domain"/>
    <property type="match status" value="1"/>
</dbReference>
<evidence type="ECO:0000256" key="1">
    <source>
        <dbReference type="SAM" id="MobiDB-lite"/>
    </source>
</evidence>
<dbReference type="Pfam" id="PF25515">
    <property type="entry name" value="Arm_PDR"/>
    <property type="match status" value="1"/>
</dbReference>
<reference evidence="4" key="1">
    <citation type="submission" date="2019-10" db="EMBL/GenBank/DDBJ databases">
        <title>Draft genome sequece of Microseira wollei NIES-4236.</title>
        <authorList>
            <person name="Yamaguchi H."/>
            <person name="Suzuki S."/>
            <person name="Kawachi M."/>
        </authorList>
    </citation>
    <scope>NUCLEOTIDE SEQUENCE</scope>
    <source>
        <strain evidence="4">NIES-4236</strain>
    </source>
</reference>
<dbReference type="PANTHER" id="PTHR33925:SF1">
    <property type="entry name" value="PROTEIN ACCUMULATION AND REPLICATION OF CHLOROPLASTS 6, CHLOROPLASTIC"/>
    <property type="match status" value="1"/>
</dbReference>
<dbReference type="InterPro" id="IPR058032">
    <property type="entry name" value="CDP1-like_a_solenoid_1"/>
</dbReference>
<evidence type="ECO:0000256" key="2">
    <source>
        <dbReference type="SAM" id="Phobius"/>
    </source>
</evidence>
<evidence type="ECO:0000313" key="5">
    <source>
        <dbReference type="Proteomes" id="UP001050975"/>
    </source>
</evidence>
<dbReference type="RefSeq" id="WP_226585817.1">
    <property type="nucleotide sequence ID" value="NZ_BLAY01000081.1"/>
</dbReference>
<dbReference type="PROSITE" id="PS50076">
    <property type="entry name" value="DNAJ_2"/>
    <property type="match status" value="1"/>
</dbReference>
<dbReference type="SMART" id="SM00271">
    <property type="entry name" value="DnaJ"/>
    <property type="match status" value="1"/>
</dbReference>
<dbReference type="InterPro" id="IPR001623">
    <property type="entry name" value="DnaJ_domain"/>
</dbReference>
<dbReference type="InterPro" id="IPR036869">
    <property type="entry name" value="J_dom_sf"/>
</dbReference>
<dbReference type="Proteomes" id="UP001050975">
    <property type="component" value="Unassembled WGS sequence"/>
</dbReference>
<sequence>MRIPLDYYRILGLPIQASTEQLQQAYRDRVQQLPRREYSELAILARKQLLDEAYGVLADPEQRSAYDASFFTKTYASDSPQRTESPTTPATGAASVEPNAYPEPPSIDISDEEFLGALLILQELGEYELVLHLGRSYLSSSSTEIETGRFGEPKIARADMVLTVALACLELGREQWQQRRYEDAAATLNGGQELLLREGLFAGVRGEIQSDLYKLRPYRILELLALPLEETQERRKGVLLLQEMLVERGGIDGAGNDQSGLNKENFLRFIQQLRVYLTSAEQQALFEEEARRPSAVATYLAVYALLARGFTQRQPELIGRAKVLLMRLGKRQDVYLEQSICALLLGQTDEASRALELSFEYEALAFIREHSQGAPDLLPGLCLYSERWLQEEVFPHFRDLAEQQVSLKDYFADDRVQTALESLPKDTQATNQWEAIATDRISTPTASPSTTQAEREAIERLKSQMQRTQALIESRLSTQIGSDIKTNLPRTSSTPLSGSGEATLSALLGKAGASMPQTPLPTAERVANGSIGAANQRETYPGEGMPASSVGAPIRESVTFDPGAPLRQPTPPSGATTAALQHRPGGSSTRRGRRGRTNRWLKQNLENLSRGWRNLVSPAGSSSRAAKQKRLILLLGGVLGIGVLLFLLIQAIAAINRNLPQARSPVKGEQLEVSLDKSLLESSAIARDPLTASGPITEAVAEQVIQTWLDRKKEAFGSNHEIDRLAQILVNPALARWEGIAGTARKNNWHREFEHTIAKNSIQIPQGDENQPKVEAQVREVAKHYRGDRLVRKESYDSNLRVRYDLVRQNGRWFIRDMTVLK</sequence>
<organism evidence="4 5">
    <name type="scientific">Microseira wollei NIES-4236</name>
    <dbReference type="NCBI Taxonomy" id="2530354"/>
    <lineage>
        <taxon>Bacteria</taxon>
        <taxon>Bacillati</taxon>
        <taxon>Cyanobacteriota</taxon>
        <taxon>Cyanophyceae</taxon>
        <taxon>Oscillatoriophycideae</taxon>
        <taxon>Aerosakkonematales</taxon>
        <taxon>Aerosakkonemataceae</taxon>
        <taxon>Microseira</taxon>
    </lineage>
</organism>
<feature type="compositionally biased region" description="Polar residues" evidence="1">
    <location>
        <begin position="76"/>
        <end position="90"/>
    </location>
</feature>
<dbReference type="PANTHER" id="PTHR33925">
    <property type="entry name" value="PLASTID DIVISION PROTEIN CDP1, CHLOROPLASTIC-RELATED"/>
    <property type="match status" value="1"/>
</dbReference>
<keyword evidence="5" id="KW-1185">Reference proteome</keyword>
<comment type="caution">
    <text evidence="4">The sequence shown here is derived from an EMBL/GenBank/DDBJ whole genome shotgun (WGS) entry which is preliminary data.</text>
</comment>
<feature type="region of interest" description="Disordered" evidence="1">
    <location>
        <begin position="76"/>
        <end position="103"/>
    </location>
</feature>
<evidence type="ECO:0000259" key="3">
    <source>
        <dbReference type="PROSITE" id="PS50076"/>
    </source>
</evidence>
<proteinExistence type="predicted"/>
<dbReference type="AlphaFoldDB" id="A0AAV3XB04"/>
<dbReference type="InterPro" id="IPR044685">
    <property type="entry name" value="CPD1-like"/>
</dbReference>
<dbReference type="Pfam" id="PF23468">
    <property type="entry name" value="ARC6"/>
    <property type="match status" value="1"/>
</dbReference>
<gene>
    <name evidence="4" type="ORF">MiSe_48600</name>
</gene>
<protein>
    <recommendedName>
        <fullName evidence="3">J domain-containing protein</fullName>
    </recommendedName>
</protein>
<feature type="domain" description="J" evidence="3">
    <location>
        <begin position="6"/>
        <end position="70"/>
    </location>
</feature>
<feature type="transmembrane region" description="Helical" evidence="2">
    <location>
        <begin position="631"/>
        <end position="655"/>
    </location>
</feature>
<dbReference type="InterPro" id="IPR025344">
    <property type="entry name" value="CDP1-like_IMS"/>
</dbReference>
<dbReference type="EMBL" id="BLAY01000081">
    <property type="protein sequence ID" value="GET40052.1"/>
    <property type="molecule type" value="Genomic_DNA"/>
</dbReference>
<dbReference type="Pfam" id="PF13355">
    <property type="entry name" value="ARC6-like_IMS"/>
    <property type="match status" value="1"/>
</dbReference>
<dbReference type="Pfam" id="PF00226">
    <property type="entry name" value="DnaJ"/>
    <property type="match status" value="1"/>
</dbReference>
<keyword evidence="2" id="KW-0812">Transmembrane</keyword>
<dbReference type="Gene3D" id="1.10.287.110">
    <property type="entry name" value="DnaJ domain"/>
    <property type="match status" value="1"/>
</dbReference>
<keyword evidence="2" id="KW-0472">Membrane</keyword>
<feature type="region of interest" description="Disordered" evidence="1">
    <location>
        <begin position="561"/>
        <end position="598"/>
    </location>
</feature>
<keyword evidence="2" id="KW-1133">Transmembrane helix</keyword>
<evidence type="ECO:0000313" key="4">
    <source>
        <dbReference type="EMBL" id="GET40052.1"/>
    </source>
</evidence>
<dbReference type="InterPro" id="IPR057137">
    <property type="entry name" value="CDP1-like_a_solenoid_2"/>
</dbReference>
<name>A0AAV3XB04_9CYAN</name>